<dbReference type="AlphaFoldDB" id="A0A914YNZ8"/>
<dbReference type="InterPro" id="IPR001650">
    <property type="entry name" value="Helicase_C-like"/>
</dbReference>
<dbReference type="InterPro" id="IPR000629">
    <property type="entry name" value="RNA-helicase_DEAD-box_CS"/>
</dbReference>
<feature type="domain" description="Helicase C-terminal" evidence="7">
    <location>
        <begin position="120"/>
        <end position="287"/>
    </location>
</feature>
<dbReference type="PANTHER" id="PTHR47958">
    <property type="entry name" value="ATP-DEPENDENT RNA HELICASE DBP3"/>
    <property type="match status" value="1"/>
</dbReference>
<dbReference type="GO" id="GO:0003724">
    <property type="term" value="F:RNA helicase activity"/>
    <property type="evidence" value="ECO:0007669"/>
    <property type="project" value="UniProtKB-EC"/>
</dbReference>
<dbReference type="PROSITE" id="PS51192">
    <property type="entry name" value="HELICASE_ATP_BIND_1"/>
    <property type="match status" value="1"/>
</dbReference>
<dbReference type="GO" id="GO:0016787">
    <property type="term" value="F:hydrolase activity"/>
    <property type="evidence" value="ECO:0007669"/>
    <property type="project" value="UniProtKB-KW"/>
</dbReference>
<proteinExistence type="predicted"/>
<reference evidence="9" key="1">
    <citation type="submission" date="2022-11" db="UniProtKB">
        <authorList>
            <consortium name="WormBaseParasite"/>
        </authorList>
    </citation>
    <scope>IDENTIFICATION</scope>
</reference>
<evidence type="ECO:0000256" key="5">
    <source>
        <dbReference type="ARBA" id="ARBA00022840"/>
    </source>
</evidence>
<accession>A0A914YNZ8</accession>
<dbReference type="GO" id="GO:0003676">
    <property type="term" value="F:nucleic acid binding"/>
    <property type="evidence" value="ECO:0007669"/>
    <property type="project" value="InterPro"/>
</dbReference>
<dbReference type="Pfam" id="PF00270">
    <property type="entry name" value="DEAD"/>
    <property type="match status" value="1"/>
</dbReference>
<keyword evidence="2" id="KW-0547">Nucleotide-binding</keyword>
<name>A0A914YNZ8_9BILA</name>
<dbReference type="Proteomes" id="UP000887577">
    <property type="component" value="Unplaced"/>
</dbReference>
<evidence type="ECO:0000259" key="6">
    <source>
        <dbReference type="PROSITE" id="PS51192"/>
    </source>
</evidence>
<dbReference type="InterPro" id="IPR011545">
    <property type="entry name" value="DEAD/DEAH_box_helicase_dom"/>
</dbReference>
<sequence>MELVKDTGLIVRMIAGKTEFLLDTYFNIGICSIGRFANHVYPDLPGVKINLKALKYVVIDEADKMVLLDEFLPLYCKLKEKAIFTTMLFSATNNSSVKDFIDAENHFAFYCGTPNTVATSVRQKFWHINSRSLSRVFGVFREATIVEPYEAGEKPHPFDAIYCMLCRDIKKMNWIYVLTLCGIPAVSVHSGQMPEDRQRFLQYFIRGEVQVMVATNLLTRGTDIQVDYVINYDLPVEYSEYIHRCGRTGRNQQKGVAITCIDFDNHDDYNPAVLQQIVLVLSSAASD</sequence>
<keyword evidence="4" id="KW-0347">Helicase</keyword>
<keyword evidence="5" id="KW-0067">ATP-binding</keyword>
<dbReference type="SUPFAM" id="SSF52540">
    <property type="entry name" value="P-loop containing nucleoside triphosphate hydrolases"/>
    <property type="match status" value="1"/>
</dbReference>
<evidence type="ECO:0000256" key="3">
    <source>
        <dbReference type="ARBA" id="ARBA00022801"/>
    </source>
</evidence>
<dbReference type="InterPro" id="IPR014001">
    <property type="entry name" value="Helicase_ATP-bd"/>
</dbReference>
<dbReference type="PROSITE" id="PS51194">
    <property type="entry name" value="HELICASE_CTER"/>
    <property type="match status" value="1"/>
</dbReference>
<dbReference type="PROSITE" id="PS00039">
    <property type="entry name" value="DEAD_ATP_HELICASE"/>
    <property type="match status" value="1"/>
</dbReference>
<dbReference type="SMART" id="SM00490">
    <property type="entry name" value="HELICc"/>
    <property type="match status" value="1"/>
</dbReference>
<dbReference type="Gene3D" id="3.40.50.300">
    <property type="entry name" value="P-loop containing nucleotide triphosphate hydrolases"/>
    <property type="match status" value="2"/>
</dbReference>
<keyword evidence="8" id="KW-1185">Reference proteome</keyword>
<evidence type="ECO:0000313" key="9">
    <source>
        <dbReference type="WBParaSite" id="PSU_v2.g21347.t1"/>
    </source>
</evidence>
<evidence type="ECO:0000313" key="8">
    <source>
        <dbReference type="Proteomes" id="UP000887577"/>
    </source>
</evidence>
<dbReference type="GO" id="GO:0005524">
    <property type="term" value="F:ATP binding"/>
    <property type="evidence" value="ECO:0007669"/>
    <property type="project" value="UniProtKB-KW"/>
</dbReference>
<protein>
    <recommendedName>
        <fullName evidence="1">RNA helicase</fullName>
        <ecNumber evidence="1">3.6.4.13</ecNumber>
    </recommendedName>
</protein>
<organism evidence="8 9">
    <name type="scientific">Panagrolaimus superbus</name>
    <dbReference type="NCBI Taxonomy" id="310955"/>
    <lineage>
        <taxon>Eukaryota</taxon>
        <taxon>Metazoa</taxon>
        <taxon>Ecdysozoa</taxon>
        <taxon>Nematoda</taxon>
        <taxon>Chromadorea</taxon>
        <taxon>Rhabditida</taxon>
        <taxon>Tylenchina</taxon>
        <taxon>Panagrolaimomorpha</taxon>
        <taxon>Panagrolaimoidea</taxon>
        <taxon>Panagrolaimidae</taxon>
        <taxon>Panagrolaimus</taxon>
    </lineage>
</organism>
<dbReference type="EC" id="3.6.4.13" evidence="1"/>
<evidence type="ECO:0000256" key="1">
    <source>
        <dbReference type="ARBA" id="ARBA00012552"/>
    </source>
</evidence>
<evidence type="ECO:0000256" key="4">
    <source>
        <dbReference type="ARBA" id="ARBA00022806"/>
    </source>
</evidence>
<dbReference type="Pfam" id="PF00271">
    <property type="entry name" value="Helicase_C"/>
    <property type="match status" value="1"/>
</dbReference>
<keyword evidence="3" id="KW-0378">Hydrolase</keyword>
<dbReference type="WBParaSite" id="PSU_v2.g21347.t1">
    <property type="protein sequence ID" value="PSU_v2.g21347.t1"/>
    <property type="gene ID" value="PSU_v2.g21347"/>
</dbReference>
<evidence type="ECO:0000256" key="2">
    <source>
        <dbReference type="ARBA" id="ARBA00022741"/>
    </source>
</evidence>
<feature type="domain" description="Helicase ATP-binding" evidence="6">
    <location>
        <begin position="1"/>
        <end position="111"/>
    </location>
</feature>
<dbReference type="InterPro" id="IPR027417">
    <property type="entry name" value="P-loop_NTPase"/>
</dbReference>
<evidence type="ECO:0000259" key="7">
    <source>
        <dbReference type="PROSITE" id="PS51194"/>
    </source>
</evidence>
<dbReference type="CDD" id="cd18787">
    <property type="entry name" value="SF2_C_DEAD"/>
    <property type="match status" value="1"/>
</dbReference>
<dbReference type="GO" id="GO:0043186">
    <property type="term" value="C:P granule"/>
    <property type="evidence" value="ECO:0007669"/>
    <property type="project" value="UniProtKB-ARBA"/>
</dbReference>